<dbReference type="RefSeq" id="WP_338669767.1">
    <property type="nucleotide sequence ID" value="NZ_CP146609.1"/>
</dbReference>
<evidence type="ECO:0000313" key="1">
    <source>
        <dbReference type="EMBL" id="WWX24072.1"/>
    </source>
</evidence>
<dbReference type="Gene3D" id="3.30.1930.10">
    <property type="entry name" value="capsid protein of prophage domain"/>
    <property type="match status" value="1"/>
</dbReference>
<reference evidence="1 2" key="1">
    <citation type="submission" date="2024-03" db="EMBL/GenBank/DDBJ databases">
        <title>Phenotype and Genome Characterization of a Sulfate-Reducing Bacterium Pseudodesulfovibrio sp. strain 5S69, isolated from Petroleum Reservoir in Tatarstan (Russia).</title>
        <authorList>
            <person name="Bidzhieva S.K."/>
            <person name="Kadnikov V."/>
            <person name="Tourova T.P."/>
            <person name="Samigullina S.R."/>
            <person name="Sokolova D.S."/>
            <person name="Poltaraus A.B."/>
            <person name="Avtukh A.N."/>
            <person name="Tereshina V.M."/>
            <person name="Mardanov A.V."/>
            <person name="Nazina T.N."/>
        </authorList>
    </citation>
    <scope>NUCLEOTIDE SEQUENCE [LARGE SCALE GENOMIC DNA]</scope>
    <source>
        <strain evidence="1 2">5S69</strain>
    </source>
</reference>
<gene>
    <name evidence="1" type="ORF">V8V93_07620</name>
</gene>
<dbReference type="Gene3D" id="3.15.30.10">
    <property type="entry name" value="putative capsid protein of prophage domain like"/>
    <property type="match status" value="1"/>
</dbReference>
<keyword evidence="2" id="KW-1185">Reference proteome</keyword>
<sequence>MFTQLKGLFSPQAVAMHLKALPKLKSSIMDNCFPARPQNPFAVVGISDVLEIVGTAPVVRRGGLSTPVGSGSISINMLEPLPVKPSKDVTGQDLNNLRMIMADKASLDAWTRGTIDYLRTTCRQTTEGIAATALTGTISWPVKMDGGWDTYEVEFGAPLRENPAKPYTAEGVGMADVMRHLSDMETAIQEGGYGGDIEFLAGKEAFLAIFALAENFKSTAKIRVSVEGDAINIGTYTVRKMSERYRDPKTGNPVAKVPDGEIVGYAKDAPAKIIYCALDDVDAKLQPYPFFPKPVTLPEGNGYRIIGQSKPLPCRSPKSICWGKVA</sequence>
<protein>
    <submittedName>
        <fullName evidence="1">Major capsid protein</fullName>
    </submittedName>
</protein>
<accession>A0ABZ2IZE6</accession>
<organism evidence="1 2">
    <name type="scientific">Pseudodesulfovibrio methanolicus</name>
    <dbReference type="NCBI Taxonomy" id="3126690"/>
    <lineage>
        <taxon>Bacteria</taxon>
        <taxon>Pseudomonadati</taxon>
        <taxon>Thermodesulfobacteriota</taxon>
        <taxon>Desulfovibrionia</taxon>
        <taxon>Desulfovibrionales</taxon>
        <taxon>Desulfovibrionaceae</taxon>
    </lineage>
</organism>
<dbReference type="Pfam" id="PF03864">
    <property type="entry name" value="Phage_cap_E"/>
    <property type="match status" value="1"/>
</dbReference>
<evidence type="ECO:0000313" key="2">
    <source>
        <dbReference type="Proteomes" id="UP001385389"/>
    </source>
</evidence>
<proteinExistence type="predicted"/>
<dbReference type="Proteomes" id="UP001385389">
    <property type="component" value="Chromosome"/>
</dbReference>
<name>A0ABZ2IZE6_9BACT</name>
<dbReference type="InterPro" id="IPR005564">
    <property type="entry name" value="Major_capsid_GpE"/>
</dbReference>
<dbReference type="EMBL" id="CP146609">
    <property type="protein sequence ID" value="WWX24072.1"/>
    <property type="molecule type" value="Genomic_DNA"/>
</dbReference>